<comment type="similarity">
    <text evidence="1">Belongs to the phosphohexose mutase family.</text>
</comment>
<evidence type="ECO:0000313" key="4">
    <source>
        <dbReference type="Proteomes" id="UP000781173"/>
    </source>
</evidence>
<evidence type="ECO:0000313" key="3">
    <source>
        <dbReference type="EMBL" id="MBW7953645.1"/>
    </source>
</evidence>
<accession>A0A952AK38</accession>
<dbReference type="Pfam" id="PF02878">
    <property type="entry name" value="PGM_PMM_I"/>
    <property type="match status" value="1"/>
</dbReference>
<evidence type="ECO:0000256" key="1">
    <source>
        <dbReference type="ARBA" id="ARBA00010231"/>
    </source>
</evidence>
<gene>
    <name evidence="3" type="ORF">H3C67_02570</name>
</gene>
<dbReference type="SUPFAM" id="SSF53738">
    <property type="entry name" value="Phosphoglucomutase, first 3 domains"/>
    <property type="match status" value="1"/>
</dbReference>
<proteinExistence type="inferred from homology"/>
<feature type="non-terminal residue" evidence="3">
    <location>
        <position position="52"/>
    </location>
</feature>
<organism evidence="3 4">
    <name type="scientific">Candidatus Dojkabacteria bacterium</name>
    <dbReference type="NCBI Taxonomy" id="2099670"/>
    <lineage>
        <taxon>Bacteria</taxon>
        <taxon>Candidatus Dojkabacteria</taxon>
    </lineage>
</organism>
<name>A0A952AK38_9BACT</name>
<dbReference type="AlphaFoldDB" id="A0A952AK38"/>
<protein>
    <submittedName>
        <fullName evidence="3">Phosphomannomutase</fullName>
    </submittedName>
</protein>
<comment type="caution">
    <text evidence="3">The sequence shown here is derived from an EMBL/GenBank/DDBJ whole genome shotgun (WGS) entry which is preliminary data.</text>
</comment>
<evidence type="ECO:0000259" key="2">
    <source>
        <dbReference type="Pfam" id="PF02878"/>
    </source>
</evidence>
<sequence length="52" mass="5863">MEDTIFRAYDVRGTVPDQLNTQVAYAVAKAYFEITPGSNFIIGYDMRESSLP</sequence>
<dbReference type="InterPro" id="IPR016055">
    <property type="entry name" value="A-D-PHexomutase_a/b/a-I/II/III"/>
</dbReference>
<dbReference type="Gene3D" id="3.40.120.10">
    <property type="entry name" value="Alpha-D-Glucose-1,6-Bisphosphate, subunit A, domain 3"/>
    <property type="match status" value="1"/>
</dbReference>
<feature type="domain" description="Alpha-D-phosphohexomutase alpha/beta/alpha" evidence="2">
    <location>
        <begin position="4"/>
        <end position="50"/>
    </location>
</feature>
<dbReference type="InterPro" id="IPR005844">
    <property type="entry name" value="A-D-PHexomutase_a/b/a-I"/>
</dbReference>
<reference evidence="3" key="1">
    <citation type="journal article" date="2022" name="ISME J.">
        <title>A general approach to explore prokaryotic protein glycosylation reveals the unique surface layer modulation of an anammox bacterium.</title>
        <authorList>
            <person name="Pabst M."/>
            <person name="Grouzdev D.S."/>
            <person name="Lawson C.E."/>
            <person name="Kleikamp H.B.C."/>
            <person name="de Ram C."/>
            <person name="Louwen R."/>
            <person name="Lin Y.M."/>
            <person name="Lucker S."/>
            <person name="van Loosdrecht M.C.M."/>
            <person name="Laureni M."/>
        </authorList>
    </citation>
    <scope>NUCLEOTIDE SEQUENCE</scope>
    <source>
        <strain evidence="3">BROCD043</strain>
    </source>
</reference>
<dbReference type="EMBL" id="JACFOF010000004">
    <property type="protein sequence ID" value="MBW7953645.1"/>
    <property type="molecule type" value="Genomic_DNA"/>
</dbReference>
<dbReference type="Proteomes" id="UP000781173">
    <property type="component" value="Unassembled WGS sequence"/>
</dbReference>
<dbReference type="GO" id="GO:0005975">
    <property type="term" value="P:carbohydrate metabolic process"/>
    <property type="evidence" value="ECO:0007669"/>
    <property type="project" value="InterPro"/>
</dbReference>
<dbReference type="GO" id="GO:0016868">
    <property type="term" value="F:intramolecular phosphotransferase activity"/>
    <property type="evidence" value="ECO:0007669"/>
    <property type="project" value="InterPro"/>
</dbReference>